<dbReference type="AlphaFoldDB" id="A0A316VDU2"/>
<dbReference type="RefSeq" id="XP_025354745.1">
    <property type="nucleotide sequence ID" value="XM_025497876.1"/>
</dbReference>
<dbReference type="InParanoid" id="A0A316VDU2"/>
<name>A0A316VDU2_9BASI</name>
<accession>A0A316VDU2</accession>
<feature type="region of interest" description="Disordered" evidence="1">
    <location>
        <begin position="1"/>
        <end position="50"/>
    </location>
</feature>
<dbReference type="EMBL" id="KZ819604">
    <property type="protein sequence ID" value="PWN34443.1"/>
    <property type="molecule type" value="Genomic_DNA"/>
</dbReference>
<feature type="region of interest" description="Disordered" evidence="1">
    <location>
        <begin position="121"/>
        <end position="192"/>
    </location>
</feature>
<feature type="compositionally biased region" description="Low complexity" evidence="1">
    <location>
        <begin position="14"/>
        <end position="48"/>
    </location>
</feature>
<dbReference type="GeneID" id="37019657"/>
<keyword evidence="3" id="KW-1185">Reference proteome</keyword>
<gene>
    <name evidence="2" type="ORF">FA14DRAFT_157098</name>
</gene>
<proteinExistence type="predicted"/>
<sequence length="469" mass="52212">MYDDRRNNYKYPRSQHSSSSSSYVSSTFNQPSPSSSATSTSSSVRTPPDLLLNGATLAKDLTHSAKNAALLSSKQPIQSVQKYNSATTGYQTKQQDRAKETRYMTIAQMQDRLKILSKVTGSPTVKPDIPSPPSSVGLKGKQVAREASFSPHRASLSQKRKAEDRPSESSPEAQRPRRMSRTMNESSSSSLLSSFEPLSLPRVREWSKEQYIDTAAAYRHRGRELKHRGDRRLRESSTNYTSPINEASIAGLEQTDALLFYVYGFWCDDQGRGTCITENWNSLFGLLKYVYLRHEKNKATVLAGLCRLLESSVLRHIAGHEMRMLTHRLGKASSSIDPTSKEEMVELSGLMQKVVGDQERSNRLHAQARQSVLNMTVLQQHCPALARFCEKSMQSPLWASSDQAQLATRLDPCSDSASEPGLAASSTNGWCWPMDVSSPFPMLVCFGRAVLREVAREARVAFETESVAI</sequence>
<organism evidence="2 3">
    <name type="scientific">Meira miltonrushii</name>
    <dbReference type="NCBI Taxonomy" id="1280837"/>
    <lineage>
        <taxon>Eukaryota</taxon>
        <taxon>Fungi</taxon>
        <taxon>Dikarya</taxon>
        <taxon>Basidiomycota</taxon>
        <taxon>Ustilaginomycotina</taxon>
        <taxon>Exobasidiomycetes</taxon>
        <taxon>Exobasidiales</taxon>
        <taxon>Brachybasidiaceae</taxon>
        <taxon>Meira</taxon>
    </lineage>
</organism>
<evidence type="ECO:0000313" key="3">
    <source>
        <dbReference type="Proteomes" id="UP000245771"/>
    </source>
</evidence>
<evidence type="ECO:0000313" key="2">
    <source>
        <dbReference type="EMBL" id="PWN34443.1"/>
    </source>
</evidence>
<reference evidence="2 3" key="1">
    <citation type="journal article" date="2018" name="Mol. Biol. Evol.">
        <title>Broad Genomic Sampling Reveals a Smut Pathogenic Ancestry of the Fungal Clade Ustilaginomycotina.</title>
        <authorList>
            <person name="Kijpornyongpan T."/>
            <person name="Mondo S.J."/>
            <person name="Barry K."/>
            <person name="Sandor L."/>
            <person name="Lee J."/>
            <person name="Lipzen A."/>
            <person name="Pangilinan J."/>
            <person name="LaButti K."/>
            <person name="Hainaut M."/>
            <person name="Henrissat B."/>
            <person name="Grigoriev I.V."/>
            <person name="Spatafora J.W."/>
            <person name="Aime M.C."/>
        </authorList>
    </citation>
    <scope>NUCLEOTIDE SEQUENCE [LARGE SCALE GENOMIC DNA]</scope>
    <source>
        <strain evidence="2 3">MCA 3882</strain>
    </source>
</reference>
<protein>
    <submittedName>
        <fullName evidence="2">Uncharacterized protein</fullName>
    </submittedName>
</protein>
<dbReference type="Proteomes" id="UP000245771">
    <property type="component" value="Unassembled WGS sequence"/>
</dbReference>
<evidence type="ECO:0000256" key="1">
    <source>
        <dbReference type="SAM" id="MobiDB-lite"/>
    </source>
</evidence>
<dbReference type="OrthoDB" id="2595549at2759"/>
<dbReference type="STRING" id="1280837.A0A316VDU2"/>